<organism evidence="1 2">
    <name type="scientific">Portunus trituberculatus</name>
    <name type="common">Swimming crab</name>
    <name type="synonym">Neptunus trituberculatus</name>
    <dbReference type="NCBI Taxonomy" id="210409"/>
    <lineage>
        <taxon>Eukaryota</taxon>
        <taxon>Metazoa</taxon>
        <taxon>Ecdysozoa</taxon>
        <taxon>Arthropoda</taxon>
        <taxon>Crustacea</taxon>
        <taxon>Multicrustacea</taxon>
        <taxon>Malacostraca</taxon>
        <taxon>Eumalacostraca</taxon>
        <taxon>Eucarida</taxon>
        <taxon>Decapoda</taxon>
        <taxon>Pleocyemata</taxon>
        <taxon>Brachyura</taxon>
        <taxon>Eubrachyura</taxon>
        <taxon>Portunoidea</taxon>
        <taxon>Portunidae</taxon>
        <taxon>Portuninae</taxon>
        <taxon>Portunus</taxon>
    </lineage>
</organism>
<dbReference type="AlphaFoldDB" id="A0A5B7H9S8"/>
<evidence type="ECO:0000313" key="1">
    <source>
        <dbReference type="EMBL" id="MPC66047.1"/>
    </source>
</evidence>
<comment type="caution">
    <text evidence="1">The sequence shown here is derived from an EMBL/GenBank/DDBJ whole genome shotgun (WGS) entry which is preliminary data.</text>
</comment>
<protein>
    <submittedName>
        <fullName evidence="1">Uncharacterized protein</fullName>
    </submittedName>
</protein>
<accession>A0A5B7H9S8</accession>
<keyword evidence="2" id="KW-1185">Reference proteome</keyword>
<name>A0A5B7H9S8_PORTR</name>
<dbReference type="Proteomes" id="UP000324222">
    <property type="component" value="Unassembled WGS sequence"/>
</dbReference>
<reference evidence="1 2" key="1">
    <citation type="submission" date="2019-05" db="EMBL/GenBank/DDBJ databases">
        <title>Another draft genome of Portunus trituberculatus and its Hox gene families provides insights of decapod evolution.</title>
        <authorList>
            <person name="Jeong J.-H."/>
            <person name="Song I."/>
            <person name="Kim S."/>
            <person name="Choi T."/>
            <person name="Kim D."/>
            <person name="Ryu S."/>
            <person name="Kim W."/>
        </authorList>
    </citation>
    <scope>NUCLEOTIDE SEQUENCE [LARGE SCALE GENOMIC DNA]</scope>
    <source>
        <tissue evidence="1">Muscle</tissue>
    </source>
</reference>
<evidence type="ECO:0000313" key="2">
    <source>
        <dbReference type="Proteomes" id="UP000324222"/>
    </source>
</evidence>
<gene>
    <name evidence="1" type="ORF">E2C01_060190</name>
</gene>
<proteinExistence type="predicted"/>
<sequence>MGNERYDLKKCYIVVAPITHTAAHSQLASQPATSNTPNWVGCNSHRAVRTALTLSPGPMMWSVRQEGYGHARITCTAQLYIS</sequence>
<dbReference type="EMBL" id="VSRR010024194">
    <property type="protein sequence ID" value="MPC66047.1"/>
    <property type="molecule type" value="Genomic_DNA"/>
</dbReference>